<dbReference type="AlphaFoldDB" id="A0A8X6MBQ9"/>
<evidence type="ECO:0000313" key="2">
    <source>
        <dbReference type="EMBL" id="GFS39107.1"/>
    </source>
</evidence>
<dbReference type="Proteomes" id="UP000887013">
    <property type="component" value="Unassembled WGS sequence"/>
</dbReference>
<dbReference type="GO" id="GO:0016567">
    <property type="term" value="P:protein ubiquitination"/>
    <property type="evidence" value="ECO:0007669"/>
    <property type="project" value="TreeGrafter"/>
</dbReference>
<comment type="caution">
    <text evidence="2">The sequence shown here is derived from an EMBL/GenBank/DDBJ whole genome shotgun (WGS) entry which is preliminary data.</text>
</comment>
<dbReference type="EMBL" id="BMAW01043383">
    <property type="protein sequence ID" value="GFS39107.1"/>
    <property type="molecule type" value="Genomic_DNA"/>
</dbReference>
<dbReference type="GO" id="GO:0008270">
    <property type="term" value="F:zinc ion binding"/>
    <property type="evidence" value="ECO:0007669"/>
    <property type="project" value="UniProtKB-KW"/>
</dbReference>
<dbReference type="PANTHER" id="PTHR22996">
    <property type="entry name" value="MAHOGUNIN"/>
    <property type="match status" value="1"/>
</dbReference>
<dbReference type="OrthoDB" id="6427990at2759"/>
<reference evidence="2" key="1">
    <citation type="submission" date="2020-08" db="EMBL/GenBank/DDBJ databases">
        <title>Multicomponent nature underlies the extraordinary mechanical properties of spider dragline silk.</title>
        <authorList>
            <person name="Kono N."/>
            <person name="Nakamura H."/>
            <person name="Mori M."/>
            <person name="Yoshida Y."/>
            <person name="Ohtoshi R."/>
            <person name="Malay A.D."/>
            <person name="Moran D.A.P."/>
            <person name="Tomita M."/>
            <person name="Numata K."/>
            <person name="Arakawa K."/>
        </authorList>
    </citation>
    <scope>NUCLEOTIDE SEQUENCE</scope>
</reference>
<keyword evidence="3" id="KW-1185">Reference proteome</keyword>
<dbReference type="PANTHER" id="PTHR22996:SF0">
    <property type="entry name" value="RE60872P-RELATED"/>
    <property type="match status" value="1"/>
</dbReference>
<evidence type="ECO:0000313" key="3">
    <source>
        <dbReference type="Proteomes" id="UP000887013"/>
    </source>
</evidence>
<dbReference type="GO" id="GO:0005737">
    <property type="term" value="C:cytoplasm"/>
    <property type="evidence" value="ECO:0007669"/>
    <property type="project" value="TreeGrafter"/>
</dbReference>
<protein>
    <submittedName>
        <fullName evidence="2">E3 ubiquitin ligase Rnf157</fullName>
    </submittedName>
</protein>
<organism evidence="2 3">
    <name type="scientific">Nephila pilipes</name>
    <name type="common">Giant wood spider</name>
    <name type="synonym">Nephila maculata</name>
    <dbReference type="NCBI Taxonomy" id="299642"/>
    <lineage>
        <taxon>Eukaryota</taxon>
        <taxon>Metazoa</taxon>
        <taxon>Ecdysozoa</taxon>
        <taxon>Arthropoda</taxon>
        <taxon>Chelicerata</taxon>
        <taxon>Arachnida</taxon>
        <taxon>Araneae</taxon>
        <taxon>Araneomorphae</taxon>
        <taxon>Entelegynae</taxon>
        <taxon>Araneoidea</taxon>
        <taxon>Nephilidae</taxon>
        <taxon>Nephila</taxon>
    </lineage>
</organism>
<feature type="region of interest" description="Disordered" evidence="1">
    <location>
        <begin position="1"/>
        <end position="29"/>
    </location>
</feature>
<dbReference type="GO" id="GO:0061630">
    <property type="term" value="F:ubiquitin protein ligase activity"/>
    <property type="evidence" value="ECO:0007669"/>
    <property type="project" value="UniProtKB-EC"/>
</dbReference>
<proteinExistence type="predicted"/>
<evidence type="ECO:0000256" key="1">
    <source>
        <dbReference type="SAM" id="MobiDB-lite"/>
    </source>
</evidence>
<sequence length="127" mass="14146">MGLTFSRENARIEELDSSGSNANRYPPRSGKYFPNVTNFLGGKPSPFPYAAPQPNEPTRTLRSLLIIRKETLRFVKSPSTIDGGLQSSENVLSNTGYNIEFSFDSDIRCSITIHYFCSEEITANAVM</sequence>
<name>A0A8X6MBQ9_NEPPI</name>
<dbReference type="InterPro" id="IPR045194">
    <property type="entry name" value="MGRN1/RNF157-like"/>
</dbReference>
<accession>A0A8X6MBQ9</accession>
<gene>
    <name evidence="2" type="primary">Rnf157</name>
    <name evidence="2" type="ORF">NPIL_558572</name>
</gene>